<evidence type="ECO:0000256" key="1">
    <source>
        <dbReference type="SAM" id="MobiDB-lite"/>
    </source>
</evidence>
<gene>
    <name evidence="2" type="ORF">HHL15_00915</name>
</gene>
<organism evidence="2 3">
    <name type="scientific">Zoogloea dura</name>
    <dbReference type="NCBI Taxonomy" id="2728840"/>
    <lineage>
        <taxon>Bacteria</taxon>
        <taxon>Pseudomonadati</taxon>
        <taxon>Pseudomonadota</taxon>
        <taxon>Betaproteobacteria</taxon>
        <taxon>Rhodocyclales</taxon>
        <taxon>Zoogloeaceae</taxon>
        <taxon>Zoogloea</taxon>
    </lineage>
</organism>
<protein>
    <submittedName>
        <fullName evidence="2">AlpA family phage regulatory protein</fullName>
    </submittedName>
</protein>
<dbReference type="InterPro" id="IPR009061">
    <property type="entry name" value="DNA-bd_dom_put_sf"/>
</dbReference>
<dbReference type="EMBL" id="JABBGA010000001">
    <property type="protein sequence ID" value="NML24293.1"/>
    <property type="molecule type" value="Genomic_DNA"/>
</dbReference>
<dbReference type="RefSeq" id="WP_169143935.1">
    <property type="nucleotide sequence ID" value="NZ_JABBGA010000001.1"/>
</dbReference>
<name>A0A848G1H6_9RHOO</name>
<dbReference type="Pfam" id="PF05930">
    <property type="entry name" value="Phage_AlpA"/>
    <property type="match status" value="1"/>
</dbReference>
<accession>A0A848G1H6</accession>
<dbReference type="Gene3D" id="1.10.238.160">
    <property type="match status" value="1"/>
</dbReference>
<dbReference type="InterPro" id="IPR010260">
    <property type="entry name" value="AlpA"/>
</dbReference>
<dbReference type="AlphaFoldDB" id="A0A848G1H6"/>
<dbReference type="GO" id="GO:0003677">
    <property type="term" value="F:DNA binding"/>
    <property type="evidence" value="ECO:0007669"/>
    <property type="project" value="InterPro"/>
</dbReference>
<dbReference type="Proteomes" id="UP000580043">
    <property type="component" value="Unassembled WGS sequence"/>
</dbReference>
<dbReference type="NCBIfam" id="TIGR01764">
    <property type="entry name" value="excise"/>
    <property type="match status" value="1"/>
</dbReference>
<dbReference type="SUPFAM" id="SSF46955">
    <property type="entry name" value="Putative DNA-binding domain"/>
    <property type="match status" value="1"/>
</dbReference>
<evidence type="ECO:0000313" key="3">
    <source>
        <dbReference type="Proteomes" id="UP000580043"/>
    </source>
</evidence>
<feature type="region of interest" description="Disordered" evidence="1">
    <location>
        <begin position="58"/>
        <end position="91"/>
    </location>
</feature>
<comment type="caution">
    <text evidence="2">The sequence shown here is derived from an EMBL/GenBank/DDBJ whole genome shotgun (WGS) entry which is preliminary data.</text>
</comment>
<sequence>MTNPKRLYVTLEEAAEIVSLSASTVQELVRKKDFPAPRMLSGRRVGWLLREVEEWAESRPLSDLLPPPNTGAKKPRFSGSKPVSQDDRQGA</sequence>
<reference evidence="2 3" key="1">
    <citation type="submission" date="2020-04" db="EMBL/GenBank/DDBJ databases">
        <title>Zoogloea sp. G-4-1-14 isolated from soil.</title>
        <authorList>
            <person name="Dahal R.H."/>
        </authorList>
    </citation>
    <scope>NUCLEOTIDE SEQUENCE [LARGE SCALE GENOMIC DNA]</scope>
    <source>
        <strain evidence="2 3">G-4-1-14</strain>
    </source>
</reference>
<evidence type="ECO:0000313" key="2">
    <source>
        <dbReference type="EMBL" id="NML24293.1"/>
    </source>
</evidence>
<keyword evidence="3" id="KW-1185">Reference proteome</keyword>
<proteinExistence type="predicted"/>
<dbReference type="InterPro" id="IPR010093">
    <property type="entry name" value="SinI_DNA-bd"/>
</dbReference>